<dbReference type="InterPro" id="IPR006357">
    <property type="entry name" value="HAD-SF_hydro_IIA"/>
</dbReference>
<dbReference type="GO" id="GO:0005737">
    <property type="term" value="C:cytoplasm"/>
    <property type="evidence" value="ECO:0007669"/>
    <property type="project" value="TreeGrafter"/>
</dbReference>
<dbReference type="InterPro" id="IPR036412">
    <property type="entry name" value="HAD-like_sf"/>
</dbReference>
<dbReference type="Gene3D" id="3.40.50.1000">
    <property type="entry name" value="HAD superfamily/HAD-like"/>
    <property type="match status" value="2"/>
</dbReference>
<dbReference type="OrthoDB" id="3400930at2"/>
<organism evidence="1 2">
    <name type="scientific">Arcanobacterium bovis</name>
    <dbReference type="NCBI Taxonomy" id="2529275"/>
    <lineage>
        <taxon>Bacteria</taxon>
        <taxon>Bacillati</taxon>
        <taxon>Actinomycetota</taxon>
        <taxon>Actinomycetes</taxon>
        <taxon>Actinomycetales</taxon>
        <taxon>Actinomycetaceae</taxon>
        <taxon>Arcanobacterium</taxon>
    </lineage>
</organism>
<dbReference type="PANTHER" id="PTHR19288:SF95">
    <property type="entry name" value="D-GLYCEROL 3-PHOSPHATE PHOSPHATASE"/>
    <property type="match status" value="1"/>
</dbReference>
<dbReference type="Pfam" id="PF13344">
    <property type="entry name" value="Hydrolase_6"/>
    <property type="match status" value="1"/>
</dbReference>
<evidence type="ECO:0000313" key="2">
    <source>
        <dbReference type="Proteomes" id="UP000293036"/>
    </source>
</evidence>
<name>A0A4Q9V1M8_9ACTO</name>
<dbReference type="SUPFAM" id="SSF56784">
    <property type="entry name" value="HAD-like"/>
    <property type="match status" value="1"/>
</dbReference>
<reference evidence="1 2" key="1">
    <citation type="submission" date="2019-02" db="EMBL/GenBank/DDBJ databases">
        <title>Arcanobacterium bovis sp. nov., isolated from the milk of a cow with mastitis.</title>
        <authorList>
            <person name="Sammra O."/>
            <person name="Foster G."/>
            <person name="Hassan A."/>
            <person name="Alssahen M."/>
            <person name="Laemmler C."/>
            <person name="Borowiak M."/>
            <person name="Malorny B."/>
            <person name="Abdulmawjood A."/>
        </authorList>
    </citation>
    <scope>NUCLEOTIDE SEQUENCE [LARGE SCALE GENOMIC DNA]</scope>
    <source>
        <strain evidence="1 2">C605018/01/1</strain>
    </source>
</reference>
<gene>
    <name evidence="1" type="ORF">EZJ44_03790</name>
</gene>
<sequence>MRKKISTTTISTSTTRMMLTTMNSSRTKNHIKSDGSAMIANAQNRLVDDFDCLMLDLDGVCYLGAQPVKNAIETLNCMRAENKQLLYITNNSSRVPDSVAAQLTSLGLSTNDEQVLTSAQATARRVREHFPSSSKILALGGEGVFTALRNEGFDVVKSADDDPVAVVQGWANSIGWAQLSEAVLAIKKGAQHFATNLDATLPTERGETIGNGSFVAAVRNATGAPVISSGKPEAFIYQAAQQMCMAENPLAIGDRLDTDIRGANASSIPSMHVLTGVNDAREVMLAPPAERPKYLAVDLRDLLVPYPQVKTEVDAHTGEGQARCLDSTVEISKHELRVDGVVCSGVAEESEVAITVNAYRALAHLLWQIADCTSERAALPVLPKFVVTN</sequence>
<keyword evidence="2" id="KW-1185">Reference proteome</keyword>
<dbReference type="NCBIfam" id="TIGR01460">
    <property type="entry name" value="HAD-SF-IIA"/>
    <property type="match status" value="1"/>
</dbReference>
<accession>A0A4Q9V1M8</accession>
<dbReference type="InterPro" id="IPR023214">
    <property type="entry name" value="HAD_sf"/>
</dbReference>
<protein>
    <submittedName>
        <fullName evidence="1">HAD-IIA family hydrolase</fullName>
    </submittedName>
</protein>
<dbReference type="PANTHER" id="PTHR19288">
    <property type="entry name" value="4-NITROPHENYLPHOSPHATASE-RELATED"/>
    <property type="match status" value="1"/>
</dbReference>
<dbReference type="EMBL" id="SJDT01000002">
    <property type="protein sequence ID" value="TBW23020.1"/>
    <property type="molecule type" value="Genomic_DNA"/>
</dbReference>
<evidence type="ECO:0000313" key="1">
    <source>
        <dbReference type="EMBL" id="TBW23020.1"/>
    </source>
</evidence>
<dbReference type="AlphaFoldDB" id="A0A4Q9V1M8"/>
<dbReference type="GO" id="GO:0016791">
    <property type="term" value="F:phosphatase activity"/>
    <property type="evidence" value="ECO:0007669"/>
    <property type="project" value="TreeGrafter"/>
</dbReference>
<comment type="caution">
    <text evidence="1">The sequence shown here is derived from an EMBL/GenBank/DDBJ whole genome shotgun (WGS) entry which is preliminary data.</text>
</comment>
<dbReference type="Proteomes" id="UP000293036">
    <property type="component" value="Unassembled WGS sequence"/>
</dbReference>
<proteinExistence type="predicted"/>
<keyword evidence="1" id="KW-0378">Hydrolase</keyword>
<dbReference type="Pfam" id="PF13242">
    <property type="entry name" value="Hydrolase_like"/>
    <property type="match status" value="1"/>
</dbReference>